<dbReference type="SUPFAM" id="SSF48452">
    <property type="entry name" value="TPR-like"/>
    <property type="match status" value="1"/>
</dbReference>
<dbReference type="Gene3D" id="1.25.40.10">
    <property type="entry name" value="Tetratricopeptide repeat domain"/>
    <property type="match status" value="1"/>
</dbReference>
<feature type="coiled-coil region" evidence="3">
    <location>
        <begin position="17"/>
        <end position="44"/>
    </location>
</feature>
<reference evidence="4" key="1">
    <citation type="submission" date="2015-04" db="EMBL/GenBank/DDBJ databases">
        <title>The genome sequence of the plant pathogenic Rhizarian Plasmodiophora brassicae reveals insights in its biotrophic life cycle and the origin of chitin synthesis.</title>
        <authorList>
            <person name="Schwelm A."/>
            <person name="Fogelqvist J."/>
            <person name="Knaust A."/>
            <person name="Julke S."/>
            <person name="Lilja T."/>
            <person name="Dhandapani V."/>
            <person name="Bonilla-Rosso G."/>
            <person name="Karlsson M."/>
            <person name="Shevchenko A."/>
            <person name="Choi S.R."/>
            <person name="Kim H.G."/>
            <person name="Park J.Y."/>
            <person name="Lim Y.P."/>
            <person name="Ludwig-Muller J."/>
            <person name="Dixelius C."/>
        </authorList>
    </citation>
    <scope>NUCLEOTIDE SEQUENCE</scope>
    <source>
        <tissue evidence="4">Potato root galls</tissue>
    </source>
</reference>
<keyword evidence="3" id="KW-0175">Coiled coil</keyword>
<evidence type="ECO:0000313" key="4">
    <source>
        <dbReference type="EMBL" id="CRZ12048.1"/>
    </source>
</evidence>
<dbReference type="PANTHER" id="PTHR11242:SF0">
    <property type="entry name" value="TPR_REGION DOMAIN-CONTAINING PROTEIN"/>
    <property type="match status" value="1"/>
</dbReference>
<sequence>TNKFNRANYMVDYQKWEIMAKQEEQREQEELEALKAERHKAYIKSQEEKAKKLGHQHDPNQRMSTCGCSYTDPAKAAAANTDDMPLAERNLLKIEAIKAAKTDGNRLFKEGNLELCAKVYERGTLICNGAYGMTDAQTDQVQELELLLDLNMAQVRLRQQQWTEAISQCKMALSLDPQCVKAHFRIALAYQGMGEYDLANQALDKAMACAKLTEQKAMIAGKREQIALLTKKQLKQERQTLREM</sequence>
<dbReference type="InterPro" id="IPR039663">
    <property type="entry name" value="AIP/AIPL1/TTC9"/>
</dbReference>
<dbReference type="SMART" id="SM00028">
    <property type="entry name" value="TPR"/>
    <property type="match status" value="2"/>
</dbReference>
<name>A0A0H5RDG3_9EUKA</name>
<feature type="non-terminal residue" evidence="4">
    <location>
        <position position="1"/>
    </location>
</feature>
<dbReference type="InterPro" id="IPR011990">
    <property type="entry name" value="TPR-like_helical_dom_sf"/>
</dbReference>
<dbReference type="PANTHER" id="PTHR11242">
    <property type="entry name" value="ARYL HYDROCARBON RECEPTOR INTERACTING PROTEIN RELATED"/>
    <property type="match status" value="1"/>
</dbReference>
<evidence type="ECO:0000256" key="2">
    <source>
        <dbReference type="ARBA" id="ARBA00022803"/>
    </source>
</evidence>
<protein>
    <submittedName>
        <fullName evidence="4">Uncharacterized protein</fullName>
    </submittedName>
</protein>
<dbReference type="AlphaFoldDB" id="A0A0H5RDG3"/>
<organism evidence="4">
    <name type="scientific">Spongospora subterranea</name>
    <dbReference type="NCBI Taxonomy" id="70186"/>
    <lineage>
        <taxon>Eukaryota</taxon>
        <taxon>Sar</taxon>
        <taxon>Rhizaria</taxon>
        <taxon>Endomyxa</taxon>
        <taxon>Phytomyxea</taxon>
        <taxon>Plasmodiophorida</taxon>
        <taxon>Plasmodiophoridae</taxon>
        <taxon>Spongospora</taxon>
    </lineage>
</organism>
<proteinExistence type="predicted"/>
<evidence type="ECO:0000256" key="3">
    <source>
        <dbReference type="SAM" id="Coils"/>
    </source>
</evidence>
<keyword evidence="2" id="KW-0802">TPR repeat</keyword>
<feature type="non-terminal residue" evidence="4">
    <location>
        <position position="244"/>
    </location>
</feature>
<dbReference type="InterPro" id="IPR019734">
    <property type="entry name" value="TPR_rpt"/>
</dbReference>
<evidence type="ECO:0000256" key="1">
    <source>
        <dbReference type="ARBA" id="ARBA00022737"/>
    </source>
</evidence>
<accession>A0A0H5RDG3</accession>
<dbReference type="EMBL" id="HACM01011606">
    <property type="protein sequence ID" value="CRZ12048.1"/>
    <property type="molecule type" value="Transcribed_RNA"/>
</dbReference>
<keyword evidence="1" id="KW-0677">Repeat</keyword>